<keyword evidence="4" id="KW-0807">Transducer</keyword>
<dbReference type="PANTHER" id="PTHR43531">
    <property type="entry name" value="PROTEIN ICFG"/>
    <property type="match status" value="1"/>
</dbReference>
<dbReference type="AlphaFoldDB" id="U7DC95"/>
<evidence type="ECO:0000313" key="8">
    <source>
        <dbReference type="EMBL" id="ERP39198.1"/>
    </source>
</evidence>
<dbReference type="PRINTS" id="PR00260">
    <property type="entry name" value="CHEMTRNSDUCR"/>
</dbReference>
<reference evidence="8 9" key="1">
    <citation type="journal article" date="2013" name="Environ. Microbiol.">
        <title>Genome analysis of Chitinivibrio alkaliphilus gen. nov., sp. nov., a novel extremely haloalkaliphilic anaerobic chitinolytic bacterium from the candidate phylum Termite Group 3.</title>
        <authorList>
            <person name="Sorokin D.Y."/>
            <person name="Gumerov V.M."/>
            <person name="Rakitin A.L."/>
            <person name="Beletsky A.V."/>
            <person name="Damste J.S."/>
            <person name="Muyzer G."/>
            <person name="Mardanov A.V."/>
            <person name="Ravin N.V."/>
        </authorList>
    </citation>
    <scope>NUCLEOTIDE SEQUENCE [LARGE SCALE GENOMIC DNA]</scope>
    <source>
        <strain evidence="8 9">ACht1</strain>
    </source>
</reference>
<dbReference type="STRING" id="1313304.CALK_0368"/>
<feature type="compositionally biased region" description="Basic and acidic residues" evidence="5">
    <location>
        <begin position="342"/>
        <end position="354"/>
    </location>
</feature>
<dbReference type="PROSITE" id="PS50111">
    <property type="entry name" value="CHEMOTAXIS_TRANSDUC_2"/>
    <property type="match status" value="1"/>
</dbReference>
<keyword evidence="6" id="KW-1133">Transmembrane helix</keyword>
<evidence type="ECO:0000256" key="6">
    <source>
        <dbReference type="SAM" id="Phobius"/>
    </source>
</evidence>
<feature type="transmembrane region" description="Helical" evidence="6">
    <location>
        <begin position="6"/>
        <end position="27"/>
    </location>
</feature>
<evidence type="ECO:0000256" key="2">
    <source>
        <dbReference type="ARBA" id="ARBA00022500"/>
    </source>
</evidence>
<organism evidence="8 9">
    <name type="scientific">Chitinivibrio alkaliphilus ACht1</name>
    <dbReference type="NCBI Taxonomy" id="1313304"/>
    <lineage>
        <taxon>Bacteria</taxon>
        <taxon>Pseudomonadati</taxon>
        <taxon>Fibrobacterota</taxon>
        <taxon>Chitinivibrionia</taxon>
        <taxon>Chitinivibrionales</taxon>
        <taxon>Chitinivibrionaceae</taxon>
        <taxon>Chitinivibrio</taxon>
    </lineage>
</organism>
<evidence type="ECO:0000256" key="4">
    <source>
        <dbReference type="PROSITE-ProRule" id="PRU00284"/>
    </source>
</evidence>
<dbReference type="EMBL" id="ASJR01000002">
    <property type="protein sequence ID" value="ERP39198.1"/>
    <property type="molecule type" value="Genomic_DNA"/>
</dbReference>
<keyword evidence="2" id="KW-0145">Chemotaxis</keyword>
<protein>
    <submittedName>
        <fullName evidence="8">Methyl-accepting chemotaxis sensory transducer</fullName>
    </submittedName>
</protein>
<evidence type="ECO:0000256" key="1">
    <source>
        <dbReference type="ARBA" id="ARBA00004370"/>
    </source>
</evidence>
<comment type="similarity">
    <text evidence="3">Belongs to the methyl-accepting chemotaxis (MCP) protein family.</text>
</comment>
<gene>
    <name evidence="8" type="ORF">CALK_0368</name>
</gene>
<dbReference type="InterPro" id="IPR004089">
    <property type="entry name" value="MCPsignal_dom"/>
</dbReference>
<keyword evidence="6" id="KW-0472">Membrane</keyword>
<dbReference type="InterPro" id="IPR004090">
    <property type="entry name" value="Chemotax_Me-accpt_rcpt"/>
</dbReference>
<dbReference type="SUPFAM" id="SSF58104">
    <property type="entry name" value="Methyl-accepting chemotaxis protein (MCP) signaling domain"/>
    <property type="match status" value="1"/>
</dbReference>
<keyword evidence="9" id="KW-1185">Reference proteome</keyword>
<dbReference type="GO" id="GO:0005886">
    <property type="term" value="C:plasma membrane"/>
    <property type="evidence" value="ECO:0007669"/>
    <property type="project" value="TreeGrafter"/>
</dbReference>
<feature type="domain" description="Methyl-accepting transducer" evidence="7">
    <location>
        <begin position="293"/>
        <end position="522"/>
    </location>
</feature>
<evidence type="ECO:0000256" key="5">
    <source>
        <dbReference type="SAM" id="MobiDB-lite"/>
    </source>
</evidence>
<dbReference type="GO" id="GO:0006935">
    <property type="term" value="P:chemotaxis"/>
    <property type="evidence" value="ECO:0007669"/>
    <property type="project" value="UniProtKB-KW"/>
</dbReference>
<evidence type="ECO:0000313" key="9">
    <source>
        <dbReference type="Proteomes" id="UP000017148"/>
    </source>
</evidence>
<proteinExistence type="inferred from homology"/>
<keyword evidence="6" id="KW-0812">Transmembrane</keyword>
<dbReference type="Proteomes" id="UP000017148">
    <property type="component" value="Unassembled WGS sequence"/>
</dbReference>
<dbReference type="Gene3D" id="1.10.287.950">
    <property type="entry name" value="Methyl-accepting chemotaxis protein"/>
    <property type="match status" value="1"/>
</dbReference>
<evidence type="ECO:0000259" key="7">
    <source>
        <dbReference type="PROSITE" id="PS50111"/>
    </source>
</evidence>
<feature type="region of interest" description="Disordered" evidence="5">
    <location>
        <begin position="337"/>
        <end position="360"/>
    </location>
</feature>
<accession>U7DC95</accession>
<dbReference type="CDD" id="cd11386">
    <property type="entry name" value="MCP_signal"/>
    <property type="match status" value="1"/>
</dbReference>
<sequence length="538" mass="59299">MSLQKRFLISITIVVSLILGGLFVGLLQRNNYLMESNMNREMELINRSYEEKGELLVGLISQISPVAIMSMDQYTLQTYASQLLRDEDVFRLDFIDTTEASLLSLSNEEGEGMHDYLLFERDIITDEEQLGVEMHLGSVQIYFSTHRLEEQWRASENRIVRERQRQRIAFLGLFAGILFVVLFAIYFLLRFIVIAPVRKGVGILQGISESGDLTIDLEHAFSGKTVTKEMHLFGTAVKDIVESQRKMVAYVRELAQGNWMVQLEQKSPKDELAVSLNKMIIQVRDALGHVRNSVDQVQSGSAQISNASQDLSEGATNSAANIEEINSSITEIGSQAKTNAENGEKARSIAEDTNTKAQEGSSWMNDMVSSMEEIEISSEKIRKVTKIIEDIAFQTNLLALNAAVEAARAGQHGKGFAVVAEEVRSLASRSGKAARETRELIESSGEKVRQGSEIAHKTSAMLTEITTGVEELLTVIDEVSASSSDQATGVEEIGASLNDVDEIVQQNAASSEETASAAEELSSQAEELKALVGKFKLS</sequence>
<evidence type="ECO:0000256" key="3">
    <source>
        <dbReference type="ARBA" id="ARBA00029447"/>
    </source>
</evidence>
<comment type="caution">
    <text evidence="8">The sequence shown here is derived from an EMBL/GenBank/DDBJ whole genome shotgun (WGS) entry which is preliminary data.</text>
</comment>
<dbReference type="SMART" id="SM00283">
    <property type="entry name" value="MA"/>
    <property type="match status" value="1"/>
</dbReference>
<name>U7DC95_9BACT</name>
<dbReference type="eggNOG" id="COG0840">
    <property type="taxonomic scope" value="Bacteria"/>
</dbReference>
<dbReference type="Pfam" id="PF00015">
    <property type="entry name" value="MCPsignal"/>
    <property type="match status" value="1"/>
</dbReference>
<dbReference type="GO" id="GO:0004888">
    <property type="term" value="F:transmembrane signaling receptor activity"/>
    <property type="evidence" value="ECO:0007669"/>
    <property type="project" value="InterPro"/>
</dbReference>
<feature type="transmembrane region" description="Helical" evidence="6">
    <location>
        <begin position="168"/>
        <end position="189"/>
    </location>
</feature>
<dbReference type="PANTHER" id="PTHR43531:SF11">
    <property type="entry name" value="METHYL-ACCEPTING CHEMOTAXIS PROTEIN 3"/>
    <property type="match status" value="1"/>
</dbReference>
<comment type="subcellular location">
    <subcellularLocation>
        <location evidence="1">Membrane</location>
    </subcellularLocation>
</comment>
<dbReference type="FunFam" id="1.10.287.950:FF:000001">
    <property type="entry name" value="Methyl-accepting chemotaxis sensory transducer"/>
    <property type="match status" value="1"/>
</dbReference>
<dbReference type="InterPro" id="IPR051310">
    <property type="entry name" value="MCP_chemotaxis"/>
</dbReference>
<dbReference type="GO" id="GO:0007165">
    <property type="term" value="P:signal transduction"/>
    <property type="evidence" value="ECO:0007669"/>
    <property type="project" value="UniProtKB-KW"/>
</dbReference>